<name>A0ABS2RQ84_9ACTN</name>
<gene>
    <name evidence="1" type="ORF">JOE57_002995</name>
</gene>
<protein>
    <submittedName>
        <fullName evidence="1">Uncharacterized protein</fullName>
    </submittedName>
</protein>
<dbReference type="EMBL" id="JAFBCF010000001">
    <property type="protein sequence ID" value="MBM7800074.1"/>
    <property type="molecule type" value="Genomic_DNA"/>
</dbReference>
<sequence>MKFTLEELVASLLWAELMMEATVDVVLVLSRLSWSSDAALVVSRRRRLAQARQRRIEELAGSAGHGPPSR</sequence>
<evidence type="ECO:0000313" key="1">
    <source>
        <dbReference type="EMBL" id="MBM7800074.1"/>
    </source>
</evidence>
<organism evidence="1 2">
    <name type="scientific">Microlunatus panaciterrae</name>
    <dbReference type="NCBI Taxonomy" id="400768"/>
    <lineage>
        <taxon>Bacteria</taxon>
        <taxon>Bacillati</taxon>
        <taxon>Actinomycetota</taxon>
        <taxon>Actinomycetes</taxon>
        <taxon>Propionibacteriales</taxon>
        <taxon>Propionibacteriaceae</taxon>
        <taxon>Microlunatus</taxon>
    </lineage>
</organism>
<reference evidence="1 2" key="1">
    <citation type="submission" date="2021-01" db="EMBL/GenBank/DDBJ databases">
        <title>Sequencing the genomes of 1000 actinobacteria strains.</title>
        <authorList>
            <person name="Klenk H.-P."/>
        </authorList>
    </citation>
    <scope>NUCLEOTIDE SEQUENCE [LARGE SCALE GENOMIC DNA]</scope>
    <source>
        <strain evidence="1 2">DSM 18662</strain>
    </source>
</reference>
<evidence type="ECO:0000313" key="2">
    <source>
        <dbReference type="Proteomes" id="UP000704762"/>
    </source>
</evidence>
<dbReference type="RefSeq" id="WP_204919250.1">
    <property type="nucleotide sequence ID" value="NZ_BAAAQP010000003.1"/>
</dbReference>
<accession>A0ABS2RQ84</accession>
<proteinExistence type="predicted"/>
<keyword evidence="2" id="KW-1185">Reference proteome</keyword>
<dbReference type="Proteomes" id="UP000704762">
    <property type="component" value="Unassembled WGS sequence"/>
</dbReference>
<comment type="caution">
    <text evidence="1">The sequence shown here is derived from an EMBL/GenBank/DDBJ whole genome shotgun (WGS) entry which is preliminary data.</text>
</comment>